<evidence type="ECO:0000313" key="9">
    <source>
        <dbReference type="Proteomes" id="UP001601444"/>
    </source>
</evidence>
<dbReference type="InterPro" id="IPR005238">
    <property type="entry name" value="ComB-like"/>
</dbReference>
<evidence type="ECO:0000313" key="8">
    <source>
        <dbReference type="EMBL" id="MFF0542088.1"/>
    </source>
</evidence>
<protein>
    <recommendedName>
        <fullName evidence="4">Probable 2-phosphosulfolactate phosphatase</fullName>
        <ecNumber evidence="3">3.1.3.71</ecNumber>
    </recommendedName>
</protein>
<keyword evidence="6" id="KW-0460">Magnesium</keyword>
<proteinExistence type="inferred from homology"/>
<comment type="cofactor">
    <cofactor evidence="1">
        <name>Mg(2+)</name>
        <dbReference type="ChEBI" id="CHEBI:18420"/>
    </cofactor>
</comment>
<organism evidence="8 9">
    <name type="scientific">Nocardia thailandica</name>
    <dbReference type="NCBI Taxonomy" id="257275"/>
    <lineage>
        <taxon>Bacteria</taxon>
        <taxon>Bacillati</taxon>
        <taxon>Actinomycetota</taxon>
        <taxon>Actinomycetes</taxon>
        <taxon>Mycobacteriales</taxon>
        <taxon>Nocardiaceae</taxon>
        <taxon>Nocardia</taxon>
    </lineage>
</organism>
<comment type="similarity">
    <text evidence="2">Belongs to the ComB family.</text>
</comment>
<name>A0ABW6PIB0_9NOCA</name>
<keyword evidence="9" id="KW-1185">Reference proteome</keyword>
<dbReference type="SUPFAM" id="SSF142823">
    <property type="entry name" value="ComB-like"/>
    <property type="match status" value="1"/>
</dbReference>
<dbReference type="EC" id="3.1.3.71" evidence="3"/>
<dbReference type="Gene3D" id="3.90.1560.10">
    <property type="entry name" value="ComB-like"/>
    <property type="match status" value="1"/>
</dbReference>
<evidence type="ECO:0000256" key="3">
    <source>
        <dbReference type="ARBA" id="ARBA00012953"/>
    </source>
</evidence>
<evidence type="ECO:0000256" key="1">
    <source>
        <dbReference type="ARBA" id="ARBA00001946"/>
    </source>
</evidence>
<evidence type="ECO:0000256" key="2">
    <source>
        <dbReference type="ARBA" id="ARBA00009997"/>
    </source>
</evidence>
<comment type="catalytic activity">
    <reaction evidence="7">
        <text>(2R)-O-phospho-3-sulfolactate + H2O = (2R)-3-sulfolactate + phosphate</text>
        <dbReference type="Rhea" id="RHEA:23416"/>
        <dbReference type="ChEBI" id="CHEBI:15377"/>
        <dbReference type="ChEBI" id="CHEBI:15597"/>
        <dbReference type="ChEBI" id="CHEBI:43474"/>
        <dbReference type="ChEBI" id="CHEBI:58738"/>
        <dbReference type="EC" id="3.1.3.71"/>
    </reaction>
</comment>
<sequence length="227" mass="24442">MRFVFAGTTQLSAAPRVAVVIDVMRAFTTSAYAFAGGTEKTVFAETDTAALELKARHPHWLAVRDGAPAAGFDFSNSPGQTQERDLTGRSLVLRTTSGTAGALAVAEAEVILCASFVVARSTATYLRSLAPEEVVFVITGQNGRAEEDLACARYIAESITTPDADPSRFIERARRSEAATDLVEGVRRGYREIHRDDLRLCLEADKASFAMTATPHSWGMVLARVVA</sequence>
<evidence type="ECO:0000256" key="6">
    <source>
        <dbReference type="ARBA" id="ARBA00022842"/>
    </source>
</evidence>
<dbReference type="RefSeq" id="WP_387699100.1">
    <property type="nucleotide sequence ID" value="NZ_JBIAMX010000002.1"/>
</dbReference>
<dbReference type="PANTHER" id="PTHR37311:SF1">
    <property type="entry name" value="2-PHOSPHOSULFOLACTATE PHOSPHATASE-RELATED"/>
    <property type="match status" value="1"/>
</dbReference>
<comment type="caution">
    <text evidence="8">The sequence shown here is derived from an EMBL/GenBank/DDBJ whole genome shotgun (WGS) entry which is preliminary data.</text>
</comment>
<evidence type="ECO:0000256" key="7">
    <source>
        <dbReference type="ARBA" id="ARBA00033711"/>
    </source>
</evidence>
<keyword evidence="5" id="KW-0378">Hydrolase</keyword>
<dbReference type="Proteomes" id="UP001601444">
    <property type="component" value="Unassembled WGS sequence"/>
</dbReference>
<accession>A0ABW6PIB0</accession>
<evidence type="ECO:0000256" key="5">
    <source>
        <dbReference type="ARBA" id="ARBA00022801"/>
    </source>
</evidence>
<reference evidence="8 9" key="1">
    <citation type="submission" date="2024-10" db="EMBL/GenBank/DDBJ databases">
        <title>The Natural Products Discovery Center: Release of the First 8490 Sequenced Strains for Exploring Actinobacteria Biosynthetic Diversity.</title>
        <authorList>
            <person name="Kalkreuter E."/>
            <person name="Kautsar S.A."/>
            <person name="Yang D."/>
            <person name="Bader C.D."/>
            <person name="Teijaro C.N."/>
            <person name="Fluegel L."/>
            <person name="Davis C.M."/>
            <person name="Simpson J.R."/>
            <person name="Lauterbach L."/>
            <person name="Steele A.D."/>
            <person name="Gui C."/>
            <person name="Meng S."/>
            <person name="Li G."/>
            <person name="Viehrig K."/>
            <person name="Ye F."/>
            <person name="Su P."/>
            <person name="Kiefer A.F."/>
            <person name="Nichols A."/>
            <person name="Cepeda A.J."/>
            <person name="Yan W."/>
            <person name="Fan B."/>
            <person name="Jiang Y."/>
            <person name="Adhikari A."/>
            <person name="Zheng C.-J."/>
            <person name="Schuster L."/>
            <person name="Cowan T.M."/>
            <person name="Smanski M.J."/>
            <person name="Chevrette M.G."/>
            <person name="De Carvalho L.P.S."/>
            <person name="Shen B."/>
        </authorList>
    </citation>
    <scope>NUCLEOTIDE SEQUENCE [LARGE SCALE GENOMIC DNA]</scope>
    <source>
        <strain evidence="8 9">NPDC004045</strain>
    </source>
</reference>
<evidence type="ECO:0000256" key="4">
    <source>
        <dbReference type="ARBA" id="ARBA00021948"/>
    </source>
</evidence>
<dbReference type="PANTHER" id="PTHR37311">
    <property type="entry name" value="2-PHOSPHOSULFOLACTATE PHOSPHATASE-RELATED"/>
    <property type="match status" value="1"/>
</dbReference>
<gene>
    <name evidence="8" type="ORF">ACFYTF_04560</name>
</gene>
<dbReference type="EMBL" id="JBIAMX010000002">
    <property type="protein sequence ID" value="MFF0542088.1"/>
    <property type="molecule type" value="Genomic_DNA"/>
</dbReference>
<dbReference type="InterPro" id="IPR036702">
    <property type="entry name" value="ComB-like_sf"/>
</dbReference>
<dbReference type="Pfam" id="PF04029">
    <property type="entry name" value="2-ph_phosp"/>
    <property type="match status" value="1"/>
</dbReference>